<dbReference type="EMBL" id="BAAATD010000002">
    <property type="protein sequence ID" value="GAA2589640.1"/>
    <property type="molecule type" value="Genomic_DNA"/>
</dbReference>
<evidence type="ECO:0000256" key="1">
    <source>
        <dbReference type="ARBA" id="ARBA00023186"/>
    </source>
</evidence>
<keyword evidence="4" id="KW-1185">Reference proteome</keyword>
<accession>A0ABP6BYV2</accession>
<protein>
    <recommendedName>
        <fullName evidence="5">Nucleotide exchange factor GrpE</fullName>
    </recommendedName>
</protein>
<evidence type="ECO:0000313" key="3">
    <source>
        <dbReference type="EMBL" id="GAA2589640.1"/>
    </source>
</evidence>
<feature type="compositionally biased region" description="Basic and acidic residues" evidence="2">
    <location>
        <begin position="1"/>
        <end position="14"/>
    </location>
</feature>
<organism evidence="3 4">
    <name type="scientific">Actinomadura fulvescens</name>
    <dbReference type="NCBI Taxonomy" id="46160"/>
    <lineage>
        <taxon>Bacteria</taxon>
        <taxon>Bacillati</taxon>
        <taxon>Actinomycetota</taxon>
        <taxon>Actinomycetes</taxon>
        <taxon>Streptosporangiales</taxon>
        <taxon>Thermomonosporaceae</taxon>
        <taxon>Actinomadura</taxon>
    </lineage>
</organism>
<comment type="caution">
    <text evidence="3">The sequence shown here is derived from an EMBL/GenBank/DDBJ whole genome shotgun (WGS) entry which is preliminary data.</text>
</comment>
<dbReference type="InterPro" id="IPR009012">
    <property type="entry name" value="GrpE_head"/>
</dbReference>
<dbReference type="Gene3D" id="2.30.22.10">
    <property type="entry name" value="Head domain of nucleotide exchange factor GrpE"/>
    <property type="match status" value="1"/>
</dbReference>
<dbReference type="SUPFAM" id="SSF51064">
    <property type="entry name" value="Head domain of nucleotide exchange factor GrpE"/>
    <property type="match status" value="1"/>
</dbReference>
<feature type="region of interest" description="Disordered" evidence="2">
    <location>
        <begin position="1"/>
        <end position="26"/>
    </location>
</feature>
<gene>
    <name evidence="3" type="ORF">GCM10010411_23160</name>
</gene>
<evidence type="ECO:0008006" key="5">
    <source>
        <dbReference type="Google" id="ProtNLM"/>
    </source>
</evidence>
<dbReference type="InterPro" id="IPR000740">
    <property type="entry name" value="GrpE"/>
</dbReference>
<keyword evidence="1" id="KW-0143">Chaperone</keyword>
<name>A0ABP6BYV2_9ACTN</name>
<dbReference type="Pfam" id="PF01025">
    <property type="entry name" value="GrpE"/>
    <property type="match status" value="1"/>
</dbReference>
<feature type="region of interest" description="Disordered" evidence="2">
    <location>
        <begin position="191"/>
        <end position="263"/>
    </location>
</feature>
<proteinExistence type="predicted"/>
<evidence type="ECO:0000256" key="2">
    <source>
        <dbReference type="SAM" id="MobiDB-lite"/>
    </source>
</evidence>
<dbReference type="RefSeq" id="WP_344540307.1">
    <property type="nucleotide sequence ID" value="NZ_BAAATD010000002.1"/>
</dbReference>
<reference evidence="4" key="1">
    <citation type="journal article" date="2019" name="Int. J. Syst. Evol. Microbiol.">
        <title>The Global Catalogue of Microorganisms (GCM) 10K type strain sequencing project: providing services to taxonomists for standard genome sequencing and annotation.</title>
        <authorList>
            <consortium name="The Broad Institute Genomics Platform"/>
            <consortium name="The Broad Institute Genome Sequencing Center for Infectious Disease"/>
            <person name="Wu L."/>
            <person name="Ma J."/>
        </authorList>
    </citation>
    <scope>NUCLEOTIDE SEQUENCE [LARGE SCALE GENOMIC DNA]</scope>
    <source>
        <strain evidence="4">JCM 6833</strain>
    </source>
</reference>
<dbReference type="Proteomes" id="UP001501509">
    <property type="component" value="Unassembled WGS sequence"/>
</dbReference>
<feature type="compositionally biased region" description="Basic and acidic residues" evidence="2">
    <location>
        <begin position="239"/>
        <end position="254"/>
    </location>
</feature>
<sequence>MSSARDEPVSRDAGEDAGGISGDGPVTALQAEIRDALTGLAARFDRELAREHERAAHREAVIDRLHEENQRLRRGELQATLEPLRTALYRLHDLARGGAQRWAAPRPPTPADAASLLAAVADEVADALARTGVERFTVEPGEPYDATRHRPVAVEPVTDPARAGTVVAVRTDGFEHDGRVVRKAEVSVGKAVPESPVPTGMTVAEAAAKRSVKATAKSPADSLPESVKSGTAGPGATEPLRETGAERDDERGPDGRPPAGLRP</sequence>
<evidence type="ECO:0000313" key="4">
    <source>
        <dbReference type="Proteomes" id="UP001501509"/>
    </source>
</evidence>